<dbReference type="EMBL" id="JBHSHD010000017">
    <property type="protein sequence ID" value="MFC4822538.1"/>
    <property type="molecule type" value="Genomic_DNA"/>
</dbReference>
<accession>A0ABV9R0R6</accession>
<feature type="transmembrane region" description="Helical" evidence="1">
    <location>
        <begin position="40"/>
        <end position="58"/>
    </location>
</feature>
<proteinExistence type="predicted"/>
<evidence type="ECO:0000313" key="3">
    <source>
        <dbReference type="Proteomes" id="UP001595886"/>
    </source>
</evidence>
<dbReference type="RefSeq" id="WP_380022878.1">
    <property type="nucleotide sequence ID" value="NZ_JBHSHD010000017.1"/>
</dbReference>
<keyword evidence="1" id="KW-1133">Transmembrane helix</keyword>
<organism evidence="2 3">
    <name type="scientific">Dokdonella ginsengisoli</name>
    <dbReference type="NCBI Taxonomy" id="363846"/>
    <lineage>
        <taxon>Bacteria</taxon>
        <taxon>Pseudomonadati</taxon>
        <taxon>Pseudomonadota</taxon>
        <taxon>Gammaproteobacteria</taxon>
        <taxon>Lysobacterales</taxon>
        <taxon>Rhodanobacteraceae</taxon>
        <taxon>Dokdonella</taxon>
    </lineage>
</organism>
<protein>
    <recommendedName>
        <fullName evidence="4">MFS transporter</fullName>
    </recommendedName>
</protein>
<name>A0ABV9R0R6_9GAMM</name>
<dbReference type="Proteomes" id="UP001595886">
    <property type="component" value="Unassembled WGS sequence"/>
</dbReference>
<comment type="caution">
    <text evidence="2">The sequence shown here is derived from an EMBL/GenBank/DDBJ whole genome shotgun (WGS) entry which is preliminary data.</text>
</comment>
<feature type="transmembrane region" description="Helical" evidence="1">
    <location>
        <begin position="70"/>
        <end position="93"/>
    </location>
</feature>
<sequence>MSRARLYLHLAALAVPLLATSVWSFALNRGDLPLAVKQDAIFGGIGVLSAQLAALLRWPALERRARAGEGAWLTGLGMAALTHVFFGVIFAVMVNASLLWLQPEEASGTTDAILQALFFIAMSVLVVGAAFFPLTAALAHGIAALRRKELADGAA</sequence>
<evidence type="ECO:0000256" key="1">
    <source>
        <dbReference type="SAM" id="Phobius"/>
    </source>
</evidence>
<evidence type="ECO:0000313" key="2">
    <source>
        <dbReference type="EMBL" id="MFC4822538.1"/>
    </source>
</evidence>
<gene>
    <name evidence="2" type="ORF">ACFO6Q_19620</name>
</gene>
<reference evidence="3" key="1">
    <citation type="journal article" date="2019" name="Int. J. Syst. Evol. Microbiol.">
        <title>The Global Catalogue of Microorganisms (GCM) 10K type strain sequencing project: providing services to taxonomists for standard genome sequencing and annotation.</title>
        <authorList>
            <consortium name="The Broad Institute Genomics Platform"/>
            <consortium name="The Broad Institute Genome Sequencing Center for Infectious Disease"/>
            <person name="Wu L."/>
            <person name="Ma J."/>
        </authorList>
    </citation>
    <scope>NUCLEOTIDE SEQUENCE [LARGE SCALE GENOMIC DNA]</scope>
    <source>
        <strain evidence="3">CCUG 30340</strain>
    </source>
</reference>
<keyword evidence="1" id="KW-0812">Transmembrane</keyword>
<keyword evidence="1" id="KW-0472">Membrane</keyword>
<feature type="transmembrane region" description="Helical" evidence="1">
    <location>
        <begin position="113"/>
        <end position="139"/>
    </location>
</feature>
<evidence type="ECO:0008006" key="4">
    <source>
        <dbReference type="Google" id="ProtNLM"/>
    </source>
</evidence>
<keyword evidence="3" id="KW-1185">Reference proteome</keyword>